<feature type="region of interest" description="Disordered" evidence="1">
    <location>
        <begin position="1"/>
        <end position="20"/>
    </location>
</feature>
<proteinExistence type="predicted"/>
<dbReference type="EMBL" id="LT629801">
    <property type="protein sequence ID" value="SDV14889.1"/>
    <property type="molecule type" value="Genomic_DNA"/>
</dbReference>
<keyword evidence="3" id="KW-1185">Reference proteome</keyword>
<evidence type="ECO:0000313" key="2">
    <source>
        <dbReference type="EMBL" id="SDV14889.1"/>
    </source>
</evidence>
<accession>A0AAE8HHD5</accession>
<evidence type="ECO:0000256" key="1">
    <source>
        <dbReference type="SAM" id="MobiDB-lite"/>
    </source>
</evidence>
<gene>
    <name evidence="2" type="ORF">SAMN04490209_4706</name>
</gene>
<protein>
    <submittedName>
        <fullName evidence="2">Uncharacterized protein</fullName>
    </submittedName>
</protein>
<organism evidence="2 3">
    <name type="scientific">Pseudomonas rhodesiae</name>
    <dbReference type="NCBI Taxonomy" id="76760"/>
    <lineage>
        <taxon>Bacteria</taxon>
        <taxon>Pseudomonadati</taxon>
        <taxon>Pseudomonadota</taxon>
        <taxon>Gammaproteobacteria</taxon>
        <taxon>Pseudomonadales</taxon>
        <taxon>Pseudomonadaceae</taxon>
        <taxon>Pseudomonas</taxon>
    </lineage>
</organism>
<dbReference type="AlphaFoldDB" id="A0AAE8HHD5"/>
<sequence length="207" mass="22397">MPETVVGNHQTPRHPLPKLLQTPAYPSIEASRNCMKITRSLLSRQNPVNIERTQHIGHYGVTFTVMRFTVVPENRNALGNLCLLGTGNTANELRSHIRDLYERMLARDLPCKMKLAISKPLNRQQADVFNTRADIISGLIGGALAAPISLVSRPIGGIVGATTTLTVKGIIRSYHAGDVVIGLDAQVSGGIGPQRSLSAMVRQFQGG</sequence>
<dbReference type="Proteomes" id="UP000182085">
    <property type="component" value="Chromosome I"/>
</dbReference>
<evidence type="ECO:0000313" key="3">
    <source>
        <dbReference type="Proteomes" id="UP000182085"/>
    </source>
</evidence>
<reference evidence="2 3" key="1">
    <citation type="submission" date="2016-10" db="EMBL/GenBank/DDBJ databases">
        <authorList>
            <person name="Varghese N."/>
            <person name="Submissions S."/>
        </authorList>
    </citation>
    <scope>NUCLEOTIDE SEQUENCE [LARGE SCALE GENOMIC DNA]</scope>
    <source>
        <strain evidence="2 3">BS2777</strain>
    </source>
</reference>
<name>A0AAE8HHD5_9PSED</name>